<evidence type="ECO:0000256" key="1">
    <source>
        <dbReference type="ARBA" id="ARBA00004945"/>
    </source>
</evidence>
<dbReference type="GO" id="GO:0009164">
    <property type="term" value="P:nucleoside catabolic process"/>
    <property type="evidence" value="ECO:0007669"/>
    <property type="project" value="InterPro"/>
</dbReference>
<dbReference type="eggNOG" id="COG0775">
    <property type="taxonomic scope" value="Bacteria"/>
</dbReference>
<comment type="pathway">
    <text evidence="1">Amino-acid biosynthesis; L-methionine biosynthesis via salvage pathway; S-methyl-5-thio-alpha-D-ribose 1-phosphate from S-methyl-5'-thioadenosine (hydrolase route): step 1/2.</text>
</comment>
<dbReference type="NCBIfam" id="NF004079">
    <property type="entry name" value="PRK05584.1"/>
    <property type="match status" value="1"/>
</dbReference>
<feature type="domain" description="Nucleoside phosphorylase" evidence="6">
    <location>
        <begin position="9"/>
        <end position="236"/>
    </location>
</feature>
<evidence type="ECO:0000256" key="5">
    <source>
        <dbReference type="ARBA" id="ARBA00023167"/>
    </source>
</evidence>
<evidence type="ECO:0000259" key="6">
    <source>
        <dbReference type="Pfam" id="PF01048"/>
    </source>
</evidence>
<dbReference type="Proteomes" id="UP000000562">
    <property type="component" value="Chromosome"/>
</dbReference>
<sequence length="241" mass="27362">MIFLKKNIKIGIIGALSREIQIIISKLKNYSIKKDKIFTLHMGTINFSKIAIIKSGIGKVLSSINTLHLIKLFNPDLIINIGISGSLRKELLIGDIIISKKICYHDVDLTYFGYKIGQIPKNPKYYYSPYPLVKILENISDLIGLNFKSGLIISGDSFIHCKEKNNLLKIKKFFPHAYAVDMESSSIAQVCNIFCIPFISIRSISDCIYEENKIKFKLNSYLAIKNFSNITLKFIKNTSLL</sequence>
<dbReference type="GO" id="GO:0005829">
    <property type="term" value="C:cytosol"/>
    <property type="evidence" value="ECO:0007669"/>
    <property type="project" value="TreeGrafter"/>
</dbReference>
<dbReference type="InterPro" id="IPR035994">
    <property type="entry name" value="Nucleoside_phosphorylase_sf"/>
</dbReference>
<dbReference type="GO" id="GO:0019509">
    <property type="term" value="P:L-methionine salvage from methylthioadenosine"/>
    <property type="evidence" value="ECO:0007669"/>
    <property type="project" value="UniProtKB-UniPathway"/>
</dbReference>
<dbReference type="KEGG" id="wbr:pfs"/>
<keyword evidence="3" id="KW-0028">Amino-acid biosynthesis</keyword>
<dbReference type="Pfam" id="PF01048">
    <property type="entry name" value="PNP_UDP_1"/>
    <property type="match status" value="1"/>
</dbReference>
<dbReference type="CDD" id="cd09008">
    <property type="entry name" value="MTAN"/>
    <property type="match status" value="1"/>
</dbReference>
<organism evidence="7 8">
    <name type="scientific">Wigglesworthia glossinidia brevipalpis</name>
    <dbReference type="NCBI Taxonomy" id="36870"/>
    <lineage>
        <taxon>Bacteria</taxon>
        <taxon>Pseudomonadati</taxon>
        <taxon>Pseudomonadota</taxon>
        <taxon>Gammaproteobacteria</taxon>
        <taxon>Enterobacterales</taxon>
        <taxon>Erwiniaceae</taxon>
        <taxon>Wigglesworthia</taxon>
    </lineage>
</organism>
<dbReference type="EC" id="3.2.2.9" evidence="2"/>
<dbReference type="NCBIfam" id="TIGR01704">
    <property type="entry name" value="MTA_SAH-Nsdase"/>
    <property type="match status" value="1"/>
</dbReference>
<dbReference type="STRING" id="36870.gene:10368939"/>
<dbReference type="PANTHER" id="PTHR46832:SF1">
    <property type="entry name" value="5'-METHYLTHIOADENOSINE_S-ADENOSYLHOMOCYSTEINE NUCLEOSIDASE"/>
    <property type="match status" value="1"/>
</dbReference>
<evidence type="ECO:0000313" key="7">
    <source>
        <dbReference type="EMBL" id="BAC24582.1"/>
    </source>
</evidence>
<keyword evidence="8" id="KW-1185">Reference proteome</keyword>
<dbReference type="SUPFAM" id="SSF53167">
    <property type="entry name" value="Purine and uridine phosphorylases"/>
    <property type="match status" value="1"/>
</dbReference>
<dbReference type="OrthoDB" id="9792278at2"/>
<dbReference type="GO" id="GO:0008930">
    <property type="term" value="F:methylthioadenosine nucleosidase activity"/>
    <property type="evidence" value="ECO:0007669"/>
    <property type="project" value="InterPro"/>
</dbReference>
<dbReference type="UniPathway" id="UPA00904">
    <property type="reaction ID" value="UER00871"/>
</dbReference>
<name>Q8D2B8_WIGBR</name>
<evidence type="ECO:0000256" key="4">
    <source>
        <dbReference type="ARBA" id="ARBA00022801"/>
    </source>
</evidence>
<gene>
    <name evidence="7" type="primary">pfs</name>
</gene>
<dbReference type="Gene3D" id="3.40.50.1580">
    <property type="entry name" value="Nucleoside phosphorylase domain"/>
    <property type="match status" value="1"/>
</dbReference>
<dbReference type="EMBL" id="BA000021">
    <property type="protein sequence ID" value="BAC24582.1"/>
    <property type="molecule type" value="Genomic_DNA"/>
</dbReference>
<dbReference type="HOGENOM" id="CLU_031248_2_2_6"/>
<dbReference type="InterPro" id="IPR010049">
    <property type="entry name" value="MTA_SAH_Nsdase"/>
</dbReference>
<dbReference type="GO" id="GO:0019284">
    <property type="term" value="P:L-methionine salvage from S-adenosylmethionine"/>
    <property type="evidence" value="ECO:0007669"/>
    <property type="project" value="TreeGrafter"/>
</dbReference>
<accession>Q8D2B8</accession>
<dbReference type="AlphaFoldDB" id="Q8D2B8"/>
<evidence type="ECO:0000256" key="2">
    <source>
        <dbReference type="ARBA" id="ARBA00011974"/>
    </source>
</evidence>
<dbReference type="GO" id="GO:0008782">
    <property type="term" value="F:adenosylhomocysteine nucleosidase activity"/>
    <property type="evidence" value="ECO:0007669"/>
    <property type="project" value="UniProtKB-EC"/>
</dbReference>
<dbReference type="InterPro" id="IPR000845">
    <property type="entry name" value="Nucleoside_phosphorylase_d"/>
</dbReference>
<proteinExistence type="predicted"/>
<keyword evidence="4" id="KW-0378">Hydrolase</keyword>
<reference evidence="7 8" key="1">
    <citation type="journal article" date="2002" name="Nat. Genet.">
        <title>Genome sequence of the endocellular obligate symbiont of tsetse flies, Wigglesworthia glossinidia.</title>
        <authorList>
            <person name="Akman L."/>
            <person name="Yamashita A."/>
            <person name="Watanabe H."/>
            <person name="Oshima K."/>
            <person name="Shiba T."/>
            <person name="Hattori M."/>
            <person name="Aksoy S."/>
        </authorList>
    </citation>
    <scope>NUCLEOTIDE SEQUENCE [LARGE SCALE GENOMIC DNA]</scope>
</reference>
<evidence type="ECO:0000313" key="8">
    <source>
        <dbReference type="Proteomes" id="UP000000562"/>
    </source>
</evidence>
<dbReference type="PANTHER" id="PTHR46832">
    <property type="entry name" value="5'-METHYLTHIOADENOSINE/S-ADENOSYLHOMOCYSTEINE NUCLEOSIDASE"/>
    <property type="match status" value="1"/>
</dbReference>
<keyword evidence="5" id="KW-0486">Methionine biosynthesis</keyword>
<protein>
    <recommendedName>
        <fullName evidence="2">adenosylhomocysteine nucleosidase</fullName>
        <ecNumber evidence="2">3.2.2.9</ecNumber>
    </recommendedName>
</protein>
<evidence type="ECO:0000256" key="3">
    <source>
        <dbReference type="ARBA" id="ARBA00022605"/>
    </source>
</evidence>